<feature type="non-terminal residue" evidence="2">
    <location>
        <position position="1"/>
    </location>
</feature>
<sequence length="99" mass="11718">ERHTFPGAVRHLVHHRLRGRAHQAQRDRGVHERRADAQRRQPGPGHLRACARQPRRPDSRLLRDGGRRRRGRRRTRDHHDDLPHPPLGLGRRRKPPEVL</sequence>
<organism evidence="2">
    <name type="scientific">uncultured Nocardioidaceae bacterium</name>
    <dbReference type="NCBI Taxonomy" id="253824"/>
    <lineage>
        <taxon>Bacteria</taxon>
        <taxon>Bacillati</taxon>
        <taxon>Actinomycetota</taxon>
        <taxon>Actinomycetes</taxon>
        <taxon>Propionibacteriales</taxon>
        <taxon>Nocardioidaceae</taxon>
        <taxon>environmental samples</taxon>
    </lineage>
</organism>
<name>A0A6J4MEB4_9ACTN</name>
<dbReference type="AlphaFoldDB" id="A0A6J4MEB4"/>
<dbReference type="EC" id="1.6.5.3" evidence="2"/>
<feature type="compositionally biased region" description="Basic and acidic residues" evidence="1">
    <location>
        <begin position="24"/>
        <end position="39"/>
    </location>
</feature>
<accession>A0A6J4MEB4</accession>
<protein>
    <submittedName>
        <fullName evidence="2">NADH-ubiquinone oxidoreductase chain K</fullName>
        <ecNumber evidence="2">1.6.5.3</ecNumber>
    </submittedName>
</protein>
<feature type="compositionally biased region" description="Basic and acidic residues" evidence="1">
    <location>
        <begin position="55"/>
        <end position="65"/>
    </location>
</feature>
<gene>
    <name evidence="2" type="ORF">AVDCRST_MAG34-2051</name>
</gene>
<feature type="compositionally biased region" description="Basic residues" evidence="1">
    <location>
        <begin position="66"/>
        <end position="76"/>
    </location>
</feature>
<dbReference type="EMBL" id="CADCUI010000049">
    <property type="protein sequence ID" value="CAA9355489.1"/>
    <property type="molecule type" value="Genomic_DNA"/>
</dbReference>
<feature type="compositionally biased region" description="Basic residues" evidence="1">
    <location>
        <begin position="90"/>
        <end position="99"/>
    </location>
</feature>
<keyword evidence="2" id="KW-0560">Oxidoreductase</keyword>
<keyword evidence="2" id="KW-0830">Ubiquinone</keyword>
<feature type="compositionally biased region" description="Basic residues" evidence="1">
    <location>
        <begin position="11"/>
        <end position="23"/>
    </location>
</feature>
<feature type="region of interest" description="Disordered" evidence="1">
    <location>
        <begin position="1"/>
        <end position="99"/>
    </location>
</feature>
<evidence type="ECO:0000256" key="1">
    <source>
        <dbReference type="SAM" id="MobiDB-lite"/>
    </source>
</evidence>
<proteinExistence type="predicted"/>
<dbReference type="GO" id="GO:0016491">
    <property type="term" value="F:oxidoreductase activity"/>
    <property type="evidence" value="ECO:0007669"/>
    <property type="project" value="UniProtKB-KW"/>
</dbReference>
<reference evidence="2" key="1">
    <citation type="submission" date="2020-02" db="EMBL/GenBank/DDBJ databases">
        <authorList>
            <person name="Meier V. D."/>
        </authorList>
    </citation>
    <scope>NUCLEOTIDE SEQUENCE</scope>
    <source>
        <strain evidence="2">AVDCRST_MAG34</strain>
    </source>
</reference>
<feature type="non-terminal residue" evidence="2">
    <location>
        <position position="99"/>
    </location>
</feature>
<evidence type="ECO:0000313" key="2">
    <source>
        <dbReference type="EMBL" id="CAA9355489.1"/>
    </source>
</evidence>